<keyword evidence="4" id="KW-1185">Reference proteome</keyword>
<dbReference type="RefSeq" id="WP_209972854.1">
    <property type="nucleotide sequence ID" value="NZ_JAGGLB010000012.1"/>
</dbReference>
<proteinExistence type="predicted"/>
<feature type="domain" description="DUF6199" evidence="2">
    <location>
        <begin position="5"/>
        <end position="62"/>
    </location>
</feature>
<dbReference type="EMBL" id="JAGGLB010000012">
    <property type="protein sequence ID" value="MBP1992146.1"/>
    <property type="molecule type" value="Genomic_DNA"/>
</dbReference>
<dbReference type="Proteomes" id="UP001519287">
    <property type="component" value="Unassembled WGS sequence"/>
</dbReference>
<reference evidence="3 4" key="1">
    <citation type="submission" date="2021-03" db="EMBL/GenBank/DDBJ databases">
        <title>Genomic Encyclopedia of Type Strains, Phase IV (KMG-IV): sequencing the most valuable type-strain genomes for metagenomic binning, comparative biology and taxonomic classification.</title>
        <authorList>
            <person name="Goeker M."/>
        </authorList>
    </citation>
    <scope>NUCLEOTIDE SEQUENCE [LARGE SCALE GENOMIC DNA]</scope>
    <source>
        <strain evidence="3 4">DSM 26048</strain>
    </source>
</reference>
<name>A0ABS4IYT8_9BACL</name>
<evidence type="ECO:0000256" key="1">
    <source>
        <dbReference type="SAM" id="Phobius"/>
    </source>
</evidence>
<gene>
    <name evidence="3" type="ORF">J2Z66_003754</name>
</gene>
<organism evidence="3 4">
    <name type="scientific">Paenibacillus eucommiae</name>
    <dbReference type="NCBI Taxonomy" id="1355755"/>
    <lineage>
        <taxon>Bacteria</taxon>
        <taxon>Bacillati</taxon>
        <taxon>Bacillota</taxon>
        <taxon>Bacilli</taxon>
        <taxon>Bacillales</taxon>
        <taxon>Paenibacillaceae</taxon>
        <taxon>Paenibacillus</taxon>
    </lineage>
</organism>
<feature type="transmembrane region" description="Helical" evidence="1">
    <location>
        <begin position="44"/>
        <end position="62"/>
    </location>
</feature>
<protein>
    <recommendedName>
        <fullName evidence="2">DUF6199 domain-containing protein</fullName>
    </recommendedName>
</protein>
<keyword evidence="1" id="KW-0472">Membrane</keyword>
<comment type="caution">
    <text evidence="3">The sequence shown here is derived from an EMBL/GenBank/DDBJ whole genome shotgun (WGS) entry which is preliminary data.</text>
</comment>
<dbReference type="Pfam" id="PF19701">
    <property type="entry name" value="DUF6199"/>
    <property type="match status" value="1"/>
</dbReference>
<evidence type="ECO:0000259" key="2">
    <source>
        <dbReference type="Pfam" id="PF19701"/>
    </source>
</evidence>
<dbReference type="InterPro" id="IPR045679">
    <property type="entry name" value="DUF6199"/>
</dbReference>
<accession>A0ABS4IYT8</accession>
<evidence type="ECO:0000313" key="3">
    <source>
        <dbReference type="EMBL" id="MBP1992146.1"/>
    </source>
</evidence>
<keyword evidence="1" id="KW-1133">Transmembrane helix</keyword>
<keyword evidence="1" id="KW-0812">Transmembrane</keyword>
<evidence type="ECO:0000313" key="4">
    <source>
        <dbReference type="Proteomes" id="UP001519287"/>
    </source>
</evidence>
<sequence length="66" mass="7782">MMMLFLIVFFLLGLIGAIYPKAMWYIKNWWKFDGDVEISEVSLLLYRLGGIFLTIVSIVVFINRYV</sequence>